<keyword evidence="2" id="KW-0540">Nuclease</keyword>
<keyword evidence="2" id="KW-0378">Hydrolase</keyword>
<sequence length="75" mass="8724">MKPQSPGNEWMRMLAEEASDMDAEDLHSRLQHTLGNLTLTAVNSELSNHPFERKQDLLRVSHPQMNRRIAATQRW</sequence>
<evidence type="ECO:0000259" key="1">
    <source>
        <dbReference type="Pfam" id="PF07510"/>
    </source>
</evidence>
<organism evidence="2 3">
    <name type="scientific">Streptomyces sp. 900116325</name>
    <dbReference type="NCBI Taxonomy" id="3154295"/>
    <lineage>
        <taxon>Bacteria</taxon>
        <taxon>Bacillati</taxon>
        <taxon>Actinomycetota</taxon>
        <taxon>Actinomycetes</taxon>
        <taxon>Kitasatosporales</taxon>
        <taxon>Streptomycetaceae</taxon>
        <taxon>Streptomyces</taxon>
    </lineage>
</organism>
<dbReference type="RefSeq" id="WP_356712142.1">
    <property type="nucleotide sequence ID" value="NZ_JBEXIP010000038.1"/>
</dbReference>
<dbReference type="Pfam" id="PF07510">
    <property type="entry name" value="GmrSD_C"/>
    <property type="match status" value="1"/>
</dbReference>
<dbReference type="GO" id="GO:0004519">
    <property type="term" value="F:endonuclease activity"/>
    <property type="evidence" value="ECO:0007669"/>
    <property type="project" value="UniProtKB-KW"/>
</dbReference>
<protein>
    <submittedName>
        <fullName evidence="2">HNH endonuclease family protein</fullName>
    </submittedName>
</protein>
<dbReference type="Proteomes" id="UP001550044">
    <property type="component" value="Unassembled WGS sequence"/>
</dbReference>
<comment type="caution">
    <text evidence="2">The sequence shown here is derived from an EMBL/GenBank/DDBJ whole genome shotgun (WGS) entry which is preliminary data.</text>
</comment>
<keyword evidence="3" id="KW-1185">Reference proteome</keyword>
<dbReference type="InterPro" id="IPR011089">
    <property type="entry name" value="GmrSD_C"/>
</dbReference>
<proteinExistence type="predicted"/>
<gene>
    <name evidence="2" type="ORF">ABZV61_32910</name>
</gene>
<reference evidence="2 3" key="1">
    <citation type="submission" date="2024-06" db="EMBL/GenBank/DDBJ databases">
        <title>The Natural Products Discovery Center: Release of the First 8490 Sequenced Strains for Exploring Actinobacteria Biosynthetic Diversity.</title>
        <authorList>
            <person name="Kalkreuter E."/>
            <person name="Kautsar S.A."/>
            <person name="Yang D."/>
            <person name="Bader C.D."/>
            <person name="Teijaro C.N."/>
            <person name="Fluegel L."/>
            <person name="Davis C.M."/>
            <person name="Simpson J.R."/>
            <person name="Lauterbach L."/>
            <person name="Steele A.D."/>
            <person name="Gui C."/>
            <person name="Meng S."/>
            <person name="Li G."/>
            <person name="Viehrig K."/>
            <person name="Ye F."/>
            <person name="Su P."/>
            <person name="Kiefer A.F."/>
            <person name="Nichols A."/>
            <person name="Cepeda A.J."/>
            <person name="Yan W."/>
            <person name="Fan B."/>
            <person name="Jiang Y."/>
            <person name="Adhikari A."/>
            <person name="Zheng C.-J."/>
            <person name="Schuster L."/>
            <person name="Cowan T.M."/>
            <person name="Smanski M.J."/>
            <person name="Chevrette M.G."/>
            <person name="De Carvalho L.P.S."/>
            <person name="Shen B."/>
        </authorList>
    </citation>
    <scope>NUCLEOTIDE SEQUENCE [LARGE SCALE GENOMIC DNA]</scope>
    <source>
        <strain evidence="2 3">NPDC005137</strain>
    </source>
</reference>
<feature type="domain" description="GmrSD restriction endonucleases C-terminal" evidence="1">
    <location>
        <begin position="3"/>
        <end position="75"/>
    </location>
</feature>
<dbReference type="EMBL" id="JBEXIP010000038">
    <property type="protein sequence ID" value="MET8437472.1"/>
    <property type="molecule type" value="Genomic_DNA"/>
</dbReference>
<keyword evidence="2" id="KW-0255">Endonuclease</keyword>
<evidence type="ECO:0000313" key="3">
    <source>
        <dbReference type="Proteomes" id="UP001550044"/>
    </source>
</evidence>
<accession>A0ABV2UHZ5</accession>
<evidence type="ECO:0000313" key="2">
    <source>
        <dbReference type="EMBL" id="MET8437472.1"/>
    </source>
</evidence>
<name>A0ABV2UHZ5_9ACTN</name>